<dbReference type="GO" id="GO:0006235">
    <property type="term" value="P:dTTP biosynthetic process"/>
    <property type="evidence" value="ECO:0007669"/>
    <property type="project" value="UniProtKB-UniRule"/>
</dbReference>
<evidence type="ECO:0000256" key="10">
    <source>
        <dbReference type="HAMAP-Rule" id="MF_00165"/>
    </source>
</evidence>
<evidence type="ECO:0000256" key="3">
    <source>
        <dbReference type="ARBA" id="ARBA00017144"/>
    </source>
</evidence>
<dbReference type="PANTHER" id="PTHR10344:SF4">
    <property type="entry name" value="UMP-CMP KINASE 2, MITOCHONDRIAL"/>
    <property type="match status" value="1"/>
</dbReference>
<dbReference type="CDD" id="cd01672">
    <property type="entry name" value="TMPK"/>
    <property type="match status" value="1"/>
</dbReference>
<dbReference type="InterPro" id="IPR018094">
    <property type="entry name" value="Thymidylate_kinase"/>
</dbReference>
<dbReference type="GO" id="GO:0004798">
    <property type="term" value="F:dTMP kinase activity"/>
    <property type="evidence" value="ECO:0007669"/>
    <property type="project" value="UniProtKB-UniRule"/>
</dbReference>
<evidence type="ECO:0000259" key="11">
    <source>
        <dbReference type="Pfam" id="PF02223"/>
    </source>
</evidence>
<dbReference type="InterPro" id="IPR039430">
    <property type="entry name" value="Thymidylate_kin-like_dom"/>
</dbReference>
<dbReference type="GO" id="GO:0005737">
    <property type="term" value="C:cytoplasm"/>
    <property type="evidence" value="ECO:0007669"/>
    <property type="project" value="TreeGrafter"/>
</dbReference>
<comment type="similarity">
    <text evidence="1 10">Belongs to the thymidylate kinase family.</text>
</comment>
<keyword evidence="7 10" id="KW-0418">Kinase</keyword>
<organism evidence="12 15">
    <name type="scientific">Dorea formicigenerans</name>
    <dbReference type="NCBI Taxonomy" id="39486"/>
    <lineage>
        <taxon>Bacteria</taxon>
        <taxon>Bacillati</taxon>
        <taxon>Bacillota</taxon>
        <taxon>Clostridia</taxon>
        <taxon>Lachnospirales</taxon>
        <taxon>Lachnospiraceae</taxon>
        <taxon>Dorea</taxon>
    </lineage>
</organism>
<evidence type="ECO:0000256" key="6">
    <source>
        <dbReference type="ARBA" id="ARBA00022741"/>
    </source>
</evidence>
<proteinExistence type="inferred from homology"/>
<comment type="function">
    <text evidence="10">Phosphorylation of dTMP to form dTDP in both de novo and salvage pathways of dTTP synthesis.</text>
</comment>
<evidence type="ECO:0000313" key="12">
    <source>
        <dbReference type="EMBL" id="RGI84640.1"/>
    </source>
</evidence>
<evidence type="ECO:0000313" key="15">
    <source>
        <dbReference type="Proteomes" id="UP000260664"/>
    </source>
</evidence>
<dbReference type="EMBL" id="QSGQ01000005">
    <property type="protein sequence ID" value="RHB39465.1"/>
    <property type="molecule type" value="Genomic_DNA"/>
</dbReference>
<dbReference type="EMBL" id="QSOI01000006">
    <property type="protein sequence ID" value="RGI84640.1"/>
    <property type="molecule type" value="Genomic_DNA"/>
</dbReference>
<dbReference type="HAMAP" id="MF_00165">
    <property type="entry name" value="Thymidylate_kinase"/>
    <property type="match status" value="1"/>
</dbReference>
<protein>
    <recommendedName>
        <fullName evidence="3 10">Thymidylate kinase</fullName>
        <ecNumber evidence="2 10">2.7.4.9</ecNumber>
    </recommendedName>
    <alternativeName>
        <fullName evidence="10">dTMP kinase</fullName>
    </alternativeName>
</protein>
<sequence>MKNKAPKIQQVKKGKFIAFEGIDGSGKSTQIRLLANKLKEIGVYCYTTMEPTDSPIGSLIHQIMTGRIKTDNKVIAGLFVADRLDHLLNDVNGVLSKIMEGTTVITDRYYFSSYAYHSVDMPMDWVIQANAQSKELLQPTVTIFIDVNPDNAVERIAKNRFHQELFEKKSRLIKVREKYLEAFEKLKDEENIVIIDGNRSQEEIAEEIWDKVKSYFV</sequence>
<accession>A0A3E4F6I8</accession>
<comment type="caution">
    <text evidence="12">The sequence shown here is derived from an EMBL/GenBank/DDBJ whole genome shotgun (WGS) entry which is preliminary data.</text>
</comment>
<evidence type="ECO:0000256" key="7">
    <source>
        <dbReference type="ARBA" id="ARBA00022777"/>
    </source>
</evidence>
<dbReference type="GO" id="GO:0006227">
    <property type="term" value="P:dUDP biosynthetic process"/>
    <property type="evidence" value="ECO:0007669"/>
    <property type="project" value="TreeGrafter"/>
</dbReference>
<feature type="domain" description="Thymidylate kinase-like" evidence="11">
    <location>
        <begin position="19"/>
        <end position="208"/>
    </location>
</feature>
<dbReference type="InterPro" id="IPR027417">
    <property type="entry name" value="P-loop_NTPase"/>
</dbReference>
<dbReference type="EMBL" id="QSEW01000007">
    <property type="protein sequence ID" value="RGZ99832.1"/>
    <property type="molecule type" value="Genomic_DNA"/>
</dbReference>
<keyword evidence="6 10" id="KW-0547">Nucleotide-binding</keyword>
<feature type="binding site" evidence="10">
    <location>
        <begin position="21"/>
        <end position="28"/>
    </location>
    <ligand>
        <name>ATP</name>
        <dbReference type="ChEBI" id="CHEBI:30616"/>
    </ligand>
</feature>
<evidence type="ECO:0000256" key="9">
    <source>
        <dbReference type="ARBA" id="ARBA00048743"/>
    </source>
</evidence>
<dbReference type="Pfam" id="PF02223">
    <property type="entry name" value="Thymidylate_kin"/>
    <property type="match status" value="1"/>
</dbReference>
<dbReference type="SUPFAM" id="SSF52540">
    <property type="entry name" value="P-loop containing nucleoside triphosphate hydrolases"/>
    <property type="match status" value="1"/>
</dbReference>
<evidence type="ECO:0000256" key="8">
    <source>
        <dbReference type="ARBA" id="ARBA00022840"/>
    </source>
</evidence>
<comment type="catalytic activity">
    <reaction evidence="9 10">
        <text>dTMP + ATP = dTDP + ADP</text>
        <dbReference type="Rhea" id="RHEA:13517"/>
        <dbReference type="ChEBI" id="CHEBI:30616"/>
        <dbReference type="ChEBI" id="CHEBI:58369"/>
        <dbReference type="ChEBI" id="CHEBI:63528"/>
        <dbReference type="ChEBI" id="CHEBI:456216"/>
        <dbReference type="EC" id="2.7.4.9"/>
    </reaction>
</comment>
<evidence type="ECO:0000256" key="1">
    <source>
        <dbReference type="ARBA" id="ARBA00009776"/>
    </source>
</evidence>
<evidence type="ECO:0000313" key="14">
    <source>
        <dbReference type="EMBL" id="RHB39465.1"/>
    </source>
</evidence>
<evidence type="ECO:0000313" key="16">
    <source>
        <dbReference type="Proteomes" id="UP000284883"/>
    </source>
</evidence>
<dbReference type="Gene3D" id="3.40.50.300">
    <property type="entry name" value="P-loop containing nucleotide triphosphate hydrolases"/>
    <property type="match status" value="1"/>
</dbReference>
<dbReference type="RefSeq" id="WP_117494901.1">
    <property type="nucleotide sequence ID" value="NZ_QSGQ01000005.1"/>
</dbReference>
<dbReference type="Proteomes" id="UP000284962">
    <property type="component" value="Unassembled WGS sequence"/>
</dbReference>
<gene>
    <name evidence="10 12" type="primary">tmk</name>
    <name evidence="14" type="ORF">DW885_08555</name>
    <name evidence="13" type="ORF">DW957_08165</name>
    <name evidence="12" type="ORF">DXD84_06780</name>
</gene>
<evidence type="ECO:0000313" key="17">
    <source>
        <dbReference type="Proteomes" id="UP000284962"/>
    </source>
</evidence>
<dbReference type="Proteomes" id="UP000284883">
    <property type="component" value="Unassembled WGS sequence"/>
</dbReference>
<keyword evidence="4 10" id="KW-0808">Transferase</keyword>
<dbReference type="GO" id="GO:0006233">
    <property type="term" value="P:dTDP biosynthetic process"/>
    <property type="evidence" value="ECO:0007669"/>
    <property type="project" value="InterPro"/>
</dbReference>
<dbReference type="AlphaFoldDB" id="A0A3E4F6I8"/>
<evidence type="ECO:0000313" key="13">
    <source>
        <dbReference type="EMBL" id="RGZ99832.1"/>
    </source>
</evidence>
<keyword evidence="5 10" id="KW-0545">Nucleotide biosynthesis</keyword>
<evidence type="ECO:0000256" key="4">
    <source>
        <dbReference type="ARBA" id="ARBA00022679"/>
    </source>
</evidence>
<dbReference type="GO" id="GO:0005524">
    <property type="term" value="F:ATP binding"/>
    <property type="evidence" value="ECO:0007669"/>
    <property type="project" value="UniProtKB-UniRule"/>
</dbReference>
<name>A0A3E4F6I8_9FIRM</name>
<dbReference type="PANTHER" id="PTHR10344">
    <property type="entry name" value="THYMIDYLATE KINASE"/>
    <property type="match status" value="1"/>
</dbReference>
<dbReference type="NCBIfam" id="TIGR00041">
    <property type="entry name" value="DTMP_kinase"/>
    <property type="match status" value="1"/>
</dbReference>
<keyword evidence="8 10" id="KW-0067">ATP-binding</keyword>
<dbReference type="Proteomes" id="UP000260664">
    <property type="component" value="Unassembled WGS sequence"/>
</dbReference>
<evidence type="ECO:0000256" key="5">
    <source>
        <dbReference type="ARBA" id="ARBA00022727"/>
    </source>
</evidence>
<reference evidence="15 16" key="1">
    <citation type="submission" date="2018-08" db="EMBL/GenBank/DDBJ databases">
        <title>A genome reference for cultivated species of the human gut microbiota.</title>
        <authorList>
            <person name="Zou Y."/>
            <person name="Xue W."/>
            <person name="Luo G."/>
        </authorList>
    </citation>
    <scope>NUCLEOTIDE SEQUENCE [LARGE SCALE GENOMIC DNA]</scope>
    <source>
        <strain evidence="14 16">AM40-15AC</strain>
        <strain evidence="13 17">AM46-16</strain>
        <strain evidence="12 15">TM09-19AC</strain>
    </source>
</reference>
<dbReference type="EC" id="2.7.4.9" evidence="2 10"/>
<evidence type="ECO:0000256" key="2">
    <source>
        <dbReference type="ARBA" id="ARBA00012980"/>
    </source>
</evidence>